<keyword evidence="2 6" id="KW-1003">Cell membrane</keyword>
<dbReference type="InterPro" id="IPR000760">
    <property type="entry name" value="Inositol_monophosphatase-like"/>
</dbReference>
<dbReference type="PANTHER" id="PTHR43028:SF5">
    <property type="entry name" value="3'(2'),5'-BISPHOSPHATE NUCLEOTIDASE 1"/>
    <property type="match status" value="1"/>
</dbReference>
<evidence type="ECO:0000256" key="4">
    <source>
        <dbReference type="ARBA" id="ARBA00022801"/>
    </source>
</evidence>
<feature type="binding site" evidence="6">
    <location>
        <position position="95"/>
    </location>
    <ligand>
        <name>Mg(2+)</name>
        <dbReference type="ChEBI" id="CHEBI:18420"/>
        <label>2</label>
    </ligand>
</feature>
<comment type="subcellular location">
    <subcellularLocation>
        <location evidence="6">Cell inner membrane</location>
        <topology evidence="6">Peripheral membrane protein</topology>
        <orientation evidence="6">Cytoplasmic side</orientation>
    </subcellularLocation>
</comment>
<dbReference type="GO" id="GO:0000287">
    <property type="term" value="F:magnesium ion binding"/>
    <property type="evidence" value="ECO:0007669"/>
    <property type="project" value="UniProtKB-UniRule"/>
</dbReference>
<feature type="binding site" evidence="7">
    <location>
        <position position="73"/>
    </location>
    <ligand>
        <name>Mg(2+)</name>
        <dbReference type="ChEBI" id="CHEBI:18420"/>
        <label>1</label>
        <note>catalytic</note>
    </ligand>
</feature>
<dbReference type="Gene3D" id="3.30.540.10">
    <property type="entry name" value="Fructose-1,6-Bisphosphatase, subunit A, domain 1"/>
    <property type="match status" value="1"/>
</dbReference>
<feature type="binding site" evidence="6">
    <location>
        <position position="92"/>
    </location>
    <ligand>
        <name>Mg(2+)</name>
        <dbReference type="ChEBI" id="CHEBI:18420"/>
        <label>2</label>
    </ligand>
</feature>
<dbReference type="GO" id="GO:0000103">
    <property type="term" value="P:sulfate assimilation"/>
    <property type="evidence" value="ECO:0007669"/>
    <property type="project" value="TreeGrafter"/>
</dbReference>
<feature type="binding site" evidence="7">
    <location>
        <position position="94"/>
    </location>
    <ligand>
        <name>Mg(2+)</name>
        <dbReference type="ChEBI" id="CHEBI:18420"/>
        <label>1</label>
        <note>catalytic</note>
    </ligand>
</feature>
<dbReference type="InterPro" id="IPR006240">
    <property type="entry name" value="CysQ"/>
</dbReference>
<reference evidence="9" key="1">
    <citation type="submission" date="2017-10" db="EMBL/GenBank/DDBJ databases">
        <title>Completed PacBio SMRT sequence of Methylosinus trichosporium OB3b reveals presence of a third large plasmid.</title>
        <authorList>
            <person name="Charles T.C."/>
            <person name="Lynch M.D.J."/>
            <person name="Heil J.R."/>
            <person name="Cheng J."/>
        </authorList>
    </citation>
    <scope>NUCLEOTIDE SEQUENCE [LARGE SCALE GENOMIC DNA]</scope>
    <source>
        <strain evidence="9">OB3b</strain>
    </source>
</reference>
<dbReference type="GO" id="GO:0008441">
    <property type="term" value="F:3'(2'),5'-bisphosphate nucleotidase activity"/>
    <property type="evidence" value="ECO:0007669"/>
    <property type="project" value="UniProtKB-UniRule"/>
</dbReference>
<keyword evidence="3 6" id="KW-0997">Cell inner membrane</keyword>
<feature type="binding site" evidence="6">
    <location>
        <position position="94"/>
    </location>
    <ligand>
        <name>Mg(2+)</name>
        <dbReference type="ChEBI" id="CHEBI:18420"/>
        <label>1</label>
    </ligand>
</feature>
<dbReference type="Proteomes" id="UP000230709">
    <property type="component" value="Chromosome"/>
</dbReference>
<evidence type="ECO:0000313" key="9">
    <source>
        <dbReference type="Proteomes" id="UP000230709"/>
    </source>
</evidence>
<dbReference type="InterPro" id="IPR020550">
    <property type="entry name" value="Inositol_monophosphatase_CS"/>
</dbReference>
<evidence type="ECO:0000256" key="6">
    <source>
        <dbReference type="HAMAP-Rule" id="MF_02095"/>
    </source>
</evidence>
<feature type="binding site" evidence="7">
    <location>
        <position position="224"/>
    </location>
    <ligand>
        <name>Mg(2+)</name>
        <dbReference type="ChEBI" id="CHEBI:18420"/>
        <label>1</label>
        <note>catalytic</note>
    </ligand>
</feature>
<feature type="binding site" evidence="6">
    <location>
        <begin position="94"/>
        <end position="97"/>
    </location>
    <ligand>
        <name>substrate</name>
    </ligand>
</feature>
<proteinExistence type="inferred from homology"/>
<dbReference type="STRING" id="595536.GCA_000178815_04236"/>
<name>A0A2D2CX79_METT3</name>
<feature type="binding site" evidence="7">
    <location>
        <position position="95"/>
    </location>
    <ligand>
        <name>Mg(2+)</name>
        <dbReference type="ChEBI" id="CHEBI:18420"/>
        <label>1</label>
        <note>catalytic</note>
    </ligand>
</feature>
<dbReference type="KEGG" id="mtw:CQW49_04630"/>
<evidence type="ECO:0000256" key="1">
    <source>
        <dbReference type="ARBA" id="ARBA00005289"/>
    </source>
</evidence>
<gene>
    <name evidence="6 8" type="primary">cysQ</name>
    <name evidence="8" type="ORF">CQW49_04630</name>
</gene>
<dbReference type="NCBIfam" id="TIGR01331">
    <property type="entry name" value="bisphos_cysQ"/>
    <property type="match status" value="1"/>
</dbReference>
<feature type="binding site" evidence="6">
    <location>
        <position position="224"/>
    </location>
    <ligand>
        <name>Mg(2+)</name>
        <dbReference type="ChEBI" id="CHEBI:18420"/>
        <label>2</label>
    </ligand>
</feature>
<sequence length="273" mass="28347">MMIDDRERDRLALAFADLSARAGVIAMDVLAAPDIVARLKNDSSPVSEADERIEAMLLAELAIIAPGVPIVAEEAAAKGVIPGAADLFLLVDPLDGTREFLARSGEFTVNIGLVCDGVPCAGAVFAPALGQLWFAGALAYGAAAAPGAPAPPPDAWRRLATRKTPPTGPTALVSRSHIDAETQAFLRAHGVTEIRDAGSSVKFCRLAEGGADLYPRFGPTMEWDTAAGDAVLRAAGGAVLDPSGRPLRYGKAEAGYRNGPFIALGDPTDARFC</sequence>
<comment type="cofactor">
    <cofactor evidence="6 7">
        <name>Mg(2+)</name>
        <dbReference type="ChEBI" id="CHEBI:18420"/>
    </cofactor>
</comment>
<evidence type="ECO:0000256" key="2">
    <source>
        <dbReference type="ARBA" id="ARBA00022475"/>
    </source>
</evidence>
<feature type="binding site" evidence="6">
    <location>
        <position position="73"/>
    </location>
    <ligand>
        <name>substrate</name>
    </ligand>
</feature>
<feature type="binding site" evidence="6">
    <location>
        <position position="224"/>
    </location>
    <ligand>
        <name>substrate</name>
    </ligand>
</feature>
<dbReference type="GO" id="GO:0050427">
    <property type="term" value="P:3'-phosphoadenosine 5'-phosphosulfate metabolic process"/>
    <property type="evidence" value="ECO:0007669"/>
    <property type="project" value="TreeGrafter"/>
</dbReference>
<feature type="binding site" evidence="7">
    <location>
        <position position="92"/>
    </location>
    <ligand>
        <name>Mg(2+)</name>
        <dbReference type="ChEBI" id="CHEBI:18420"/>
        <label>1</label>
        <note>catalytic</note>
    </ligand>
</feature>
<dbReference type="CDD" id="cd01638">
    <property type="entry name" value="CysQ"/>
    <property type="match status" value="1"/>
</dbReference>
<keyword evidence="6 7" id="KW-0460">Magnesium</keyword>
<feature type="binding site" evidence="6">
    <location>
        <position position="92"/>
    </location>
    <ligand>
        <name>Mg(2+)</name>
        <dbReference type="ChEBI" id="CHEBI:18420"/>
        <label>1</label>
    </ligand>
</feature>
<organism evidence="8 9">
    <name type="scientific">Methylosinus trichosporium (strain ATCC 35070 / NCIMB 11131 / UNIQEM 75 / OB3b)</name>
    <dbReference type="NCBI Taxonomy" id="595536"/>
    <lineage>
        <taxon>Bacteria</taxon>
        <taxon>Pseudomonadati</taxon>
        <taxon>Pseudomonadota</taxon>
        <taxon>Alphaproteobacteria</taxon>
        <taxon>Hyphomicrobiales</taxon>
        <taxon>Methylocystaceae</taxon>
        <taxon>Methylosinus</taxon>
    </lineage>
</organism>
<evidence type="ECO:0000313" key="8">
    <source>
        <dbReference type="EMBL" id="ATQ67259.1"/>
    </source>
</evidence>
<evidence type="ECO:0000256" key="3">
    <source>
        <dbReference type="ARBA" id="ARBA00022519"/>
    </source>
</evidence>
<keyword evidence="5 6" id="KW-0472">Membrane</keyword>
<dbReference type="PROSITE" id="PS00630">
    <property type="entry name" value="IMP_2"/>
    <property type="match status" value="1"/>
</dbReference>
<keyword evidence="6 7" id="KW-0479">Metal-binding</keyword>
<dbReference type="RefSeq" id="WP_003612868.1">
    <property type="nucleotide sequence ID" value="NZ_ADVE02000001.1"/>
</dbReference>
<dbReference type="SUPFAM" id="SSF56655">
    <property type="entry name" value="Carbohydrate phosphatase"/>
    <property type="match status" value="1"/>
</dbReference>
<dbReference type="AlphaFoldDB" id="A0A2D2CX79"/>
<dbReference type="GO" id="GO:0005886">
    <property type="term" value="C:plasma membrane"/>
    <property type="evidence" value="ECO:0007669"/>
    <property type="project" value="UniProtKB-SubCell"/>
</dbReference>
<dbReference type="HAMAP" id="MF_02095">
    <property type="entry name" value="CysQ"/>
    <property type="match status" value="1"/>
</dbReference>
<dbReference type="PANTHER" id="PTHR43028">
    <property type="entry name" value="3'(2'),5'-BISPHOSPHATE NUCLEOTIDASE 1"/>
    <property type="match status" value="1"/>
</dbReference>
<comment type="function">
    <text evidence="6">Converts adenosine-3',5'-bisphosphate (PAP) to AMP.</text>
</comment>
<keyword evidence="4 6" id="KW-0378">Hydrolase</keyword>
<comment type="catalytic activity">
    <reaction evidence="6">
        <text>adenosine 3',5'-bisphosphate + H2O = AMP + phosphate</text>
        <dbReference type="Rhea" id="RHEA:10040"/>
        <dbReference type="ChEBI" id="CHEBI:15377"/>
        <dbReference type="ChEBI" id="CHEBI:43474"/>
        <dbReference type="ChEBI" id="CHEBI:58343"/>
        <dbReference type="ChEBI" id="CHEBI:456215"/>
        <dbReference type="EC" id="3.1.3.7"/>
    </reaction>
</comment>
<dbReference type="Gene3D" id="3.40.190.80">
    <property type="match status" value="1"/>
</dbReference>
<comment type="similarity">
    <text evidence="1 6">Belongs to the inositol monophosphatase superfamily. CysQ family.</text>
</comment>
<accession>A0A2D2CX79</accession>
<keyword evidence="9" id="KW-1185">Reference proteome</keyword>
<dbReference type="InterPro" id="IPR050725">
    <property type="entry name" value="CysQ/Inositol_MonoPase"/>
</dbReference>
<dbReference type="GO" id="GO:0046854">
    <property type="term" value="P:phosphatidylinositol phosphate biosynthetic process"/>
    <property type="evidence" value="ECO:0007669"/>
    <property type="project" value="InterPro"/>
</dbReference>
<dbReference type="EMBL" id="CP023737">
    <property type="protein sequence ID" value="ATQ67259.1"/>
    <property type="molecule type" value="Genomic_DNA"/>
</dbReference>
<feature type="binding site" evidence="6">
    <location>
        <position position="73"/>
    </location>
    <ligand>
        <name>Mg(2+)</name>
        <dbReference type="ChEBI" id="CHEBI:18420"/>
        <label>1</label>
    </ligand>
</feature>
<evidence type="ECO:0000256" key="5">
    <source>
        <dbReference type="ARBA" id="ARBA00023136"/>
    </source>
</evidence>
<dbReference type="PRINTS" id="PR00377">
    <property type="entry name" value="IMPHPHTASES"/>
</dbReference>
<dbReference type="Pfam" id="PF00459">
    <property type="entry name" value="Inositol_P"/>
    <property type="match status" value="1"/>
</dbReference>
<dbReference type="EC" id="3.1.3.7" evidence="6"/>
<protein>
    <recommendedName>
        <fullName evidence="6">3'(2'),5'-bisphosphate nucleotidase CysQ</fullName>
        <ecNumber evidence="6">3.1.3.7</ecNumber>
    </recommendedName>
    <alternativeName>
        <fullName evidence="6">3'(2'),5-bisphosphonucleoside 3'(2')-phosphohydrolase</fullName>
    </alternativeName>
    <alternativeName>
        <fullName evidence="6">3'-phosphoadenosine 5'-phosphate phosphatase</fullName>
        <shortName evidence="6">PAP phosphatase</shortName>
    </alternativeName>
</protein>
<evidence type="ECO:0000256" key="7">
    <source>
        <dbReference type="PIRSR" id="PIRSR600760-2"/>
    </source>
</evidence>